<dbReference type="FunFam" id="3.90.226.10:FF:000090">
    <property type="entry name" value="Tail-specific protease"/>
    <property type="match status" value="1"/>
</dbReference>
<dbReference type="NCBIfam" id="NF008388">
    <property type="entry name" value="PRK11186.1"/>
    <property type="match status" value="1"/>
</dbReference>
<comment type="caution">
    <text evidence="9">The sequence shown here is derived from an EMBL/GenBank/DDBJ whole genome shotgun (WGS) entry which is preliminary data.</text>
</comment>
<name>A0A4U1BR13_9GAMM</name>
<evidence type="ECO:0000256" key="5">
    <source>
        <dbReference type="RuleBase" id="RU004404"/>
    </source>
</evidence>
<feature type="signal peptide" evidence="7">
    <location>
        <begin position="1"/>
        <end position="26"/>
    </location>
</feature>
<keyword evidence="10" id="KW-1185">Reference proteome</keyword>
<dbReference type="InterPro" id="IPR001478">
    <property type="entry name" value="PDZ"/>
</dbReference>
<dbReference type="AlphaFoldDB" id="A0A4U1BR13"/>
<dbReference type="EC" id="3.4.21.102" evidence="9"/>
<keyword evidence="7" id="KW-0732">Signal</keyword>
<dbReference type="Pfam" id="PF11818">
    <property type="entry name" value="DUF3340"/>
    <property type="match status" value="1"/>
</dbReference>
<dbReference type="SMART" id="SM00228">
    <property type="entry name" value="PDZ"/>
    <property type="match status" value="1"/>
</dbReference>
<proteinExistence type="inferred from homology"/>
<feature type="chain" id="PRO_5020704156" evidence="7">
    <location>
        <begin position="27"/>
        <end position="701"/>
    </location>
</feature>
<evidence type="ECO:0000256" key="7">
    <source>
        <dbReference type="SAM" id="SignalP"/>
    </source>
</evidence>
<keyword evidence="2 5" id="KW-0645">Protease</keyword>
<evidence type="ECO:0000313" key="10">
    <source>
        <dbReference type="Proteomes" id="UP000305675"/>
    </source>
</evidence>
<feature type="region of interest" description="Disordered" evidence="6">
    <location>
        <begin position="643"/>
        <end position="680"/>
    </location>
</feature>
<keyword evidence="4 5" id="KW-0720">Serine protease</keyword>
<dbReference type="SUPFAM" id="SSF50156">
    <property type="entry name" value="PDZ domain-like"/>
    <property type="match status" value="1"/>
</dbReference>
<evidence type="ECO:0000256" key="6">
    <source>
        <dbReference type="SAM" id="MobiDB-lite"/>
    </source>
</evidence>
<evidence type="ECO:0000256" key="2">
    <source>
        <dbReference type="ARBA" id="ARBA00022670"/>
    </source>
</evidence>
<gene>
    <name evidence="9" type="ORF">FCL42_04220</name>
</gene>
<keyword evidence="3 5" id="KW-0378">Hydrolase</keyword>
<dbReference type="Pfam" id="PF00595">
    <property type="entry name" value="PDZ"/>
    <property type="match status" value="1"/>
</dbReference>
<dbReference type="EMBL" id="SWCJ01000002">
    <property type="protein sequence ID" value="TKB57487.1"/>
    <property type="molecule type" value="Genomic_DNA"/>
</dbReference>
<dbReference type="InterPro" id="IPR004447">
    <property type="entry name" value="Peptidase_S41A"/>
</dbReference>
<sequence length="701" mass="79294">MVRTSNARTKLAIWIAGALFSAQALALSPVISKEELPTLSQEAQHKVASKRVTNLFTRSHYRKFSMDVELSQQIFDRYLKQLDFNKSLFIQEEVDKFSELRDHFADMIRKGDMTKAYEIYEQAMDKRYDRFTYALDLLEKPFDFEKAGDKYYFDREDAQWATSEAQLDELWRQRIKHDALNLKLTGKSNDEIKEVLGKRYNNALKRLSQTHSEDVFQSIMGAYAYTIEPHTSYLSPRNADRFQQEMNLSLEGIGAVLMIEDDYTTIRSLVPGGPADNNGGLKPEDRIIGVGQDEDKVVDVIGWRLDDVVELIKGPKGTVVTLEILPKKGGSNAKPKQIKIVRDKVKLEDRAAKSKVVEPETGPYKGRRLGVIEIPSFYMNLSQDVAKELAALEEQNVEAVTIDLRNNGGGSLTEATLLTGLFIPQGPVVQIRDQRGSINVNRDSDGQVTYSGPLSVIVNRYSASASEIFAAALQDYGRAIVLGEQTFGKGTVQQHRSLQKAYDLFEKPMGHVQYTIARFYRINGGSTQIKGVMPDINFPSFVEAGEYGESQEENALPWDTVPKTQYEQFGQVPANMVTSLTKRYQDRIKSNDEFNYLLEDIAEYRVEKDKGYVSLVESERIAERDEDDALELKRTNERRALKGEKPLASLDEEEEIATEVADSQADGEASDSEEEDNDFLLSEAASITFDMVDWNRLAKQQ</sequence>
<dbReference type="Pfam" id="PF17804">
    <property type="entry name" value="TSP_NTD"/>
    <property type="match status" value="1"/>
</dbReference>
<dbReference type="SUPFAM" id="SSF52096">
    <property type="entry name" value="ClpP/crotonase"/>
    <property type="match status" value="1"/>
</dbReference>
<dbReference type="NCBIfam" id="TIGR00225">
    <property type="entry name" value="prc"/>
    <property type="match status" value="1"/>
</dbReference>
<dbReference type="SMART" id="SM00245">
    <property type="entry name" value="TSPc"/>
    <property type="match status" value="1"/>
</dbReference>
<dbReference type="CDD" id="cd06782">
    <property type="entry name" value="cpPDZ_CPP-like"/>
    <property type="match status" value="1"/>
</dbReference>
<dbReference type="GO" id="GO:0006508">
    <property type="term" value="P:proteolysis"/>
    <property type="evidence" value="ECO:0007669"/>
    <property type="project" value="UniProtKB-KW"/>
</dbReference>
<dbReference type="InterPro" id="IPR036034">
    <property type="entry name" value="PDZ_sf"/>
</dbReference>
<organism evidence="9 10">
    <name type="scientific">Ferrimonas aestuarii</name>
    <dbReference type="NCBI Taxonomy" id="2569539"/>
    <lineage>
        <taxon>Bacteria</taxon>
        <taxon>Pseudomonadati</taxon>
        <taxon>Pseudomonadota</taxon>
        <taxon>Gammaproteobacteria</taxon>
        <taxon>Alteromonadales</taxon>
        <taxon>Ferrimonadaceae</taxon>
        <taxon>Ferrimonas</taxon>
    </lineage>
</organism>
<dbReference type="OrthoDB" id="9812068at2"/>
<accession>A0A4U1BR13</accession>
<evidence type="ECO:0000256" key="1">
    <source>
        <dbReference type="ARBA" id="ARBA00009179"/>
    </source>
</evidence>
<dbReference type="InterPro" id="IPR040573">
    <property type="entry name" value="TSP_N"/>
</dbReference>
<dbReference type="GO" id="GO:0007165">
    <property type="term" value="P:signal transduction"/>
    <property type="evidence" value="ECO:0007669"/>
    <property type="project" value="TreeGrafter"/>
</dbReference>
<dbReference type="CDD" id="cd07560">
    <property type="entry name" value="Peptidase_S41_CPP"/>
    <property type="match status" value="1"/>
</dbReference>
<evidence type="ECO:0000259" key="8">
    <source>
        <dbReference type="PROSITE" id="PS50106"/>
    </source>
</evidence>
<dbReference type="RefSeq" id="WP_136862132.1">
    <property type="nucleotide sequence ID" value="NZ_SWCJ01000002.1"/>
</dbReference>
<comment type="similarity">
    <text evidence="1 5">Belongs to the peptidase S41A family.</text>
</comment>
<feature type="domain" description="PDZ" evidence="8">
    <location>
        <begin position="253"/>
        <end position="319"/>
    </location>
</feature>
<dbReference type="Gene3D" id="3.30.750.44">
    <property type="match status" value="1"/>
</dbReference>
<protein>
    <submittedName>
        <fullName evidence="9">Carboxy terminal-processing peptidase</fullName>
        <ecNumber evidence="9">3.4.21.102</ecNumber>
    </submittedName>
</protein>
<dbReference type="InterPro" id="IPR005151">
    <property type="entry name" value="Tail-specific_protease"/>
</dbReference>
<feature type="compositionally biased region" description="Acidic residues" evidence="6">
    <location>
        <begin position="668"/>
        <end position="678"/>
    </location>
</feature>
<dbReference type="Gene3D" id="3.90.226.10">
    <property type="entry name" value="2-enoyl-CoA Hydratase, Chain A, domain 1"/>
    <property type="match status" value="1"/>
</dbReference>
<evidence type="ECO:0000256" key="4">
    <source>
        <dbReference type="ARBA" id="ARBA00022825"/>
    </source>
</evidence>
<dbReference type="GO" id="GO:0030288">
    <property type="term" value="C:outer membrane-bounded periplasmic space"/>
    <property type="evidence" value="ECO:0007669"/>
    <property type="project" value="TreeGrafter"/>
</dbReference>
<dbReference type="GO" id="GO:0004252">
    <property type="term" value="F:serine-type endopeptidase activity"/>
    <property type="evidence" value="ECO:0007669"/>
    <property type="project" value="UniProtKB-EC"/>
</dbReference>
<dbReference type="PANTHER" id="PTHR32060">
    <property type="entry name" value="TAIL-SPECIFIC PROTEASE"/>
    <property type="match status" value="1"/>
</dbReference>
<reference evidence="9 10" key="1">
    <citation type="submission" date="2019-04" db="EMBL/GenBank/DDBJ databases">
        <authorList>
            <person name="Hwang J.C."/>
        </authorList>
    </citation>
    <scope>NUCLEOTIDE SEQUENCE [LARGE SCALE GENOMIC DNA]</scope>
    <source>
        <strain evidence="9 10">IMCC35002</strain>
    </source>
</reference>
<dbReference type="PANTHER" id="PTHR32060:SF22">
    <property type="entry name" value="CARBOXYL-TERMINAL-PROCESSING PEPTIDASE 3, CHLOROPLASTIC"/>
    <property type="match status" value="1"/>
</dbReference>
<dbReference type="PROSITE" id="PS50106">
    <property type="entry name" value="PDZ"/>
    <property type="match status" value="1"/>
</dbReference>
<dbReference type="InterPro" id="IPR020992">
    <property type="entry name" value="Tail_Prtase_C"/>
</dbReference>
<dbReference type="Pfam" id="PF03572">
    <property type="entry name" value="Peptidase_S41"/>
    <property type="match status" value="1"/>
</dbReference>
<evidence type="ECO:0000256" key="3">
    <source>
        <dbReference type="ARBA" id="ARBA00022801"/>
    </source>
</evidence>
<dbReference type="Proteomes" id="UP000305675">
    <property type="component" value="Unassembled WGS sequence"/>
</dbReference>
<dbReference type="InterPro" id="IPR029045">
    <property type="entry name" value="ClpP/crotonase-like_dom_sf"/>
</dbReference>
<evidence type="ECO:0000313" key="9">
    <source>
        <dbReference type="EMBL" id="TKB57487.1"/>
    </source>
</evidence>
<dbReference type="Gene3D" id="2.30.42.10">
    <property type="match status" value="1"/>
</dbReference>